<evidence type="ECO:0000256" key="1">
    <source>
        <dbReference type="SAM" id="Phobius"/>
    </source>
</evidence>
<proteinExistence type="predicted"/>
<dbReference type="EMBL" id="BAAAVA010000077">
    <property type="protein sequence ID" value="GAA2942926.1"/>
    <property type="molecule type" value="Genomic_DNA"/>
</dbReference>
<feature type="transmembrane region" description="Helical" evidence="1">
    <location>
        <begin position="96"/>
        <end position="119"/>
    </location>
</feature>
<protein>
    <recommendedName>
        <fullName evidence="4">Transmembrane transport protein</fullName>
    </recommendedName>
</protein>
<accession>A0ABP6JQT9</accession>
<dbReference type="Proteomes" id="UP001501423">
    <property type="component" value="Unassembled WGS sequence"/>
</dbReference>
<name>A0ABP6JQT9_9ACTN</name>
<keyword evidence="1" id="KW-1133">Transmembrane helix</keyword>
<comment type="caution">
    <text evidence="2">The sequence shown here is derived from an EMBL/GenBank/DDBJ whole genome shotgun (WGS) entry which is preliminary data.</text>
</comment>
<keyword evidence="3" id="KW-1185">Reference proteome</keyword>
<sequence>MSEQNRVAQRAVPEQLERALAAEVSLRSRLRHVAVGLAGGCGAAVIAVLWATEPDALPKRTQVAFAGLIAIGLAWAVLAGWVLSRRRPLFARDRVLSARIALAATVVTALAGVALAAVRGSTVDLVATAAGGAVFAAAAMLALVRARRRRRELLRLRDALRQGAP</sequence>
<evidence type="ECO:0000313" key="3">
    <source>
        <dbReference type="Proteomes" id="UP001501423"/>
    </source>
</evidence>
<feature type="transmembrane region" description="Helical" evidence="1">
    <location>
        <begin position="33"/>
        <end position="51"/>
    </location>
</feature>
<evidence type="ECO:0008006" key="4">
    <source>
        <dbReference type="Google" id="ProtNLM"/>
    </source>
</evidence>
<feature type="transmembrane region" description="Helical" evidence="1">
    <location>
        <begin position="63"/>
        <end position="84"/>
    </location>
</feature>
<keyword evidence="1" id="KW-0812">Transmembrane</keyword>
<reference evidence="3" key="1">
    <citation type="journal article" date="2019" name="Int. J. Syst. Evol. Microbiol.">
        <title>The Global Catalogue of Microorganisms (GCM) 10K type strain sequencing project: providing services to taxonomists for standard genome sequencing and annotation.</title>
        <authorList>
            <consortium name="The Broad Institute Genomics Platform"/>
            <consortium name="The Broad Institute Genome Sequencing Center for Infectious Disease"/>
            <person name="Wu L."/>
            <person name="Ma J."/>
        </authorList>
    </citation>
    <scope>NUCLEOTIDE SEQUENCE [LARGE SCALE GENOMIC DNA]</scope>
    <source>
        <strain evidence="3">JCM 9650</strain>
    </source>
</reference>
<organism evidence="2 3">
    <name type="scientific">Streptomyces erythrogriseus</name>
    <dbReference type="NCBI Taxonomy" id="284027"/>
    <lineage>
        <taxon>Bacteria</taxon>
        <taxon>Bacillati</taxon>
        <taxon>Actinomycetota</taxon>
        <taxon>Actinomycetes</taxon>
        <taxon>Kitasatosporales</taxon>
        <taxon>Streptomycetaceae</taxon>
        <taxon>Streptomyces</taxon>
        <taxon>Streptomyces griseoincarnatus group</taxon>
    </lineage>
</organism>
<keyword evidence="1" id="KW-0472">Membrane</keyword>
<gene>
    <name evidence="2" type="ORF">GCM10010478_50590</name>
</gene>
<evidence type="ECO:0000313" key="2">
    <source>
        <dbReference type="EMBL" id="GAA2942926.1"/>
    </source>
</evidence>
<dbReference type="RefSeq" id="WP_346090287.1">
    <property type="nucleotide sequence ID" value="NZ_BAAAVA010000077.1"/>
</dbReference>
<feature type="transmembrane region" description="Helical" evidence="1">
    <location>
        <begin position="125"/>
        <end position="144"/>
    </location>
</feature>